<evidence type="ECO:0000313" key="2">
    <source>
        <dbReference type="Proteomes" id="UP000051155"/>
    </source>
</evidence>
<dbReference type="RefSeq" id="WP_057738124.1">
    <property type="nucleotide sequence ID" value="NZ_AZEG01000024.1"/>
</dbReference>
<dbReference type="EMBL" id="AZEG01000024">
    <property type="protein sequence ID" value="KRL36607.1"/>
    <property type="molecule type" value="Genomic_DNA"/>
</dbReference>
<sequence length="70" mass="8258">MVDYERMIENVKKVKEGQNILHPEDDFIKAMHKIMRINRTSANIGAHIVMILFKTGVLTNKNIPKEYKRF</sequence>
<dbReference type="STRING" id="1423812.FD20_GL001150"/>
<protein>
    <submittedName>
        <fullName evidence="1">Uncharacterized protein</fullName>
    </submittedName>
</protein>
<proteinExistence type="predicted"/>
<gene>
    <name evidence="1" type="ORF">FD20_GL001150</name>
</gene>
<evidence type="ECO:0000313" key="1">
    <source>
        <dbReference type="EMBL" id="KRL36607.1"/>
    </source>
</evidence>
<dbReference type="Proteomes" id="UP000051155">
    <property type="component" value="Unassembled WGS sequence"/>
</dbReference>
<dbReference type="PATRIC" id="fig|1423812.3.peg.1226"/>
<comment type="caution">
    <text evidence="1">The sequence shown here is derived from an EMBL/GenBank/DDBJ whole genome shotgun (WGS) entry which is preliminary data.</text>
</comment>
<organism evidence="1 2">
    <name type="scientific">Liquorilactobacillus uvarum DSM 19971</name>
    <dbReference type="NCBI Taxonomy" id="1423812"/>
    <lineage>
        <taxon>Bacteria</taxon>
        <taxon>Bacillati</taxon>
        <taxon>Bacillota</taxon>
        <taxon>Bacilli</taxon>
        <taxon>Lactobacillales</taxon>
        <taxon>Lactobacillaceae</taxon>
        <taxon>Liquorilactobacillus</taxon>
    </lineage>
</organism>
<name>A0A0R1PVS8_9LACO</name>
<accession>A0A0R1PVS8</accession>
<keyword evidence="2" id="KW-1185">Reference proteome</keyword>
<reference evidence="1 2" key="1">
    <citation type="journal article" date="2015" name="Genome Announc.">
        <title>Expanding the biotechnology potential of lactobacilli through comparative genomics of 213 strains and associated genera.</title>
        <authorList>
            <person name="Sun Z."/>
            <person name="Harris H.M."/>
            <person name="McCann A."/>
            <person name="Guo C."/>
            <person name="Argimon S."/>
            <person name="Zhang W."/>
            <person name="Yang X."/>
            <person name="Jeffery I.B."/>
            <person name="Cooney J.C."/>
            <person name="Kagawa T.F."/>
            <person name="Liu W."/>
            <person name="Song Y."/>
            <person name="Salvetti E."/>
            <person name="Wrobel A."/>
            <person name="Rasinkangas P."/>
            <person name="Parkhill J."/>
            <person name="Rea M.C."/>
            <person name="O'Sullivan O."/>
            <person name="Ritari J."/>
            <person name="Douillard F.P."/>
            <person name="Paul Ross R."/>
            <person name="Yang R."/>
            <person name="Briner A.E."/>
            <person name="Felis G.E."/>
            <person name="de Vos W.M."/>
            <person name="Barrangou R."/>
            <person name="Klaenhammer T.R."/>
            <person name="Caufield P.W."/>
            <person name="Cui Y."/>
            <person name="Zhang H."/>
            <person name="O'Toole P.W."/>
        </authorList>
    </citation>
    <scope>NUCLEOTIDE SEQUENCE [LARGE SCALE GENOMIC DNA]</scope>
    <source>
        <strain evidence="1 2">DSM 19971</strain>
    </source>
</reference>
<dbReference type="AlphaFoldDB" id="A0A0R1PVS8"/>